<name>A0A5K7X3K3_9BACT</name>
<dbReference type="EMBL" id="AP021861">
    <property type="protein sequence ID" value="BBO30392.1"/>
    <property type="molecule type" value="Genomic_DNA"/>
</dbReference>
<proteinExistence type="predicted"/>
<protein>
    <submittedName>
        <fullName evidence="1">Uncharacterized protein</fullName>
    </submittedName>
</protein>
<sequence length="65" mass="6818">MKTGSIGGVSAVGEVAGTGESLRLIRWMGQNLAGRRLSAGGSQWSVRAGWRILQGPVSTTQIYTV</sequence>
<evidence type="ECO:0000313" key="1">
    <source>
        <dbReference type="EMBL" id="BBO30392.1"/>
    </source>
</evidence>
<dbReference type="AlphaFoldDB" id="A0A5K7X3K3"/>
<gene>
    <name evidence="1" type="ORF">PLANPX_0004</name>
</gene>
<reference evidence="2" key="1">
    <citation type="submission" date="2019-10" db="EMBL/GenBank/DDBJ databases">
        <title>Lacipirellula parvula gen. nov., sp. nov., representing a lineage of planctomycetes widespread in freshwater anoxic habitats, and description of the family Lacipirellulaceae.</title>
        <authorList>
            <person name="Dedysh S.N."/>
            <person name="Kulichevskaya I.S."/>
            <person name="Beletsky A.V."/>
            <person name="Rakitin A.L."/>
            <person name="Mardanov A.V."/>
            <person name="Ivanova A.A."/>
            <person name="Saltykova V.X."/>
            <person name="Rijpstra W.I.C."/>
            <person name="Sinninghe Damste J.S."/>
            <person name="Ravin N.V."/>
        </authorList>
    </citation>
    <scope>NUCLEOTIDE SEQUENCE [LARGE SCALE GENOMIC DNA]</scope>
    <source>
        <strain evidence="2">PX69</strain>
    </source>
</reference>
<keyword evidence="2" id="KW-1185">Reference proteome</keyword>
<evidence type="ECO:0000313" key="2">
    <source>
        <dbReference type="Proteomes" id="UP000326837"/>
    </source>
</evidence>
<dbReference type="Proteomes" id="UP000326837">
    <property type="component" value="Chromosome"/>
</dbReference>
<organism evidence="1 2">
    <name type="scientific">Lacipirellula parvula</name>
    <dbReference type="NCBI Taxonomy" id="2650471"/>
    <lineage>
        <taxon>Bacteria</taxon>
        <taxon>Pseudomonadati</taxon>
        <taxon>Planctomycetota</taxon>
        <taxon>Planctomycetia</taxon>
        <taxon>Pirellulales</taxon>
        <taxon>Lacipirellulaceae</taxon>
        <taxon>Lacipirellula</taxon>
    </lineage>
</organism>
<accession>A0A5K7X3K3</accession>
<dbReference type="KEGG" id="lpav:PLANPX_0004"/>